<reference evidence="7 8" key="1">
    <citation type="submission" date="2017-10" db="EMBL/GenBank/DDBJ databases">
        <title>Sequencing the genomes of 1000 actinobacteria strains.</title>
        <authorList>
            <person name="Klenk H.-P."/>
        </authorList>
    </citation>
    <scope>NUCLEOTIDE SEQUENCE [LARGE SCALE GENOMIC DNA]</scope>
    <source>
        <strain evidence="7 8">DSM 21798</strain>
    </source>
</reference>
<organism evidence="7 8">
    <name type="scientific">Paramicrobacterium agarici</name>
    <dbReference type="NCBI Taxonomy" id="630514"/>
    <lineage>
        <taxon>Bacteria</taxon>
        <taxon>Bacillati</taxon>
        <taxon>Actinomycetota</taxon>
        <taxon>Actinomycetes</taxon>
        <taxon>Micrococcales</taxon>
        <taxon>Microbacteriaceae</taxon>
        <taxon>Paramicrobacterium</taxon>
    </lineage>
</organism>
<evidence type="ECO:0000256" key="3">
    <source>
        <dbReference type="RuleBase" id="RU003457"/>
    </source>
</evidence>
<sequence length="320" mass="34756">MTRFDRPSEELLTRQVPSPGPETLLLESREVPLGGIRGITVHRALPQRALPTVGAWCFLDYFDEAGVPMRVLPHPHIGLQTVTWPLNGEIRHRDTVLSDVMIEPGQLNIMTSGRGIAHSEFSTIPSDESAALRGVQLWVALPPEAAEAEPFFEQHSELPVWHHGGLHARVFIGSLATAVSPATTFTPLVGADVEVDAGASEGLPVNPAFEHAVFVVDGEVTVDDVLVSARQLLYIGEGCSTIDIRVDAAARVILIGGEPFGEDLVMWWNFVGRSHADIVSARDDWEAGSSRFGAVPGHGEERIPAPPLPTVTLAPRRRRR</sequence>
<dbReference type="EMBL" id="PDJE01000001">
    <property type="protein sequence ID" value="PFG30417.1"/>
    <property type="molecule type" value="Genomic_DNA"/>
</dbReference>
<proteinExistence type="inferred from homology"/>
<dbReference type="Gene3D" id="2.60.120.10">
    <property type="entry name" value="Jelly Rolls"/>
    <property type="match status" value="2"/>
</dbReference>
<evidence type="ECO:0000256" key="1">
    <source>
        <dbReference type="ARBA" id="ARBA00008416"/>
    </source>
</evidence>
<dbReference type="InterPro" id="IPR008778">
    <property type="entry name" value="Pirin_C_dom"/>
</dbReference>
<dbReference type="InterPro" id="IPR012093">
    <property type="entry name" value="Pirin"/>
</dbReference>
<dbReference type="InterPro" id="IPR003829">
    <property type="entry name" value="Pirin_N_dom"/>
</dbReference>
<gene>
    <name evidence="7" type="ORF">ATJ78_1346</name>
</gene>
<comment type="cofactor">
    <cofactor evidence="2">
        <name>Fe cation</name>
        <dbReference type="ChEBI" id="CHEBI:24875"/>
    </cofactor>
    <text evidence="2">Binds 1 Fe cation per subunit.</text>
</comment>
<evidence type="ECO:0000256" key="2">
    <source>
        <dbReference type="PIRSR" id="PIRSR006232-1"/>
    </source>
</evidence>
<feature type="region of interest" description="Disordered" evidence="4">
    <location>
        <begin position="290"/>
        <end position="320"/>
    </location>
</feature>
<feature type="binding site" evidence="2">
    <location>
        <position position="120"/>
    </location>
    <ligand>
        <name>Fe cation</name>
        <dbReference type="ChEBI" id="CHEBI:24875"/>
    </ligand>
</feature>
<dbReference type="AlphaFoldDB" id="A0A2A9DUF4"/>
<name>A0A2A9DUF4_9MICO</name>
<dbReference type="CDD" id="cd02247">
    <property type="entry name" value="cupin_pirin_C"/>
    <property type="match status" value="1"/>
</dbReference>
<dbReference type="Pfam" id="PF05726">
    <property type="entry name" value="Pirin_C"/>
    <property type="match status" value="1"/>
</dbReference>
<accession>A0A2A9DUF4</accession>
<dbReference type="Proteomes" id="UP000221369">
    <property type="component" value="Unassembled WGS sequence"/>
</dbReference>
<feature type="binding site" evidence="2">
    <location>
        <position position="76"/>
    </location>
    <ligand>
        <name>Fe cation</name>
        <dbReference type="ChEBI" id="CHEBI:24875"/>
    </ligand>
</feature>
<dbReference type="PANTHER" id="PTHR13903:SF8">
    <property type="entry name" value="PIRIN"/>
    <property type="match status" value="1"/>
</dbReference>
<keyword evidence="2" id="KW-0408">Iron</keyword>
<keyword evidence="2" id="KW-0479">Metal-binding</keyword>
<dbReference type="PANTHER" id="PTHR13903">
    <property type="entry name" value="PIRIN-RELATED"/>
    <property type="match status" value="1"/>
</dbReference>
<dbReference type="RefSeq" id="WP_098406880.1">
    <property type="nucleotide sequence ID" value="NZ_PDJE01000001.1"/>
</dbReference>
<keyword evidence="8" id="KW-1185">Reference proteome</keyword>
<evidence type="ECO:0000313" key="8">
    <source>
        <dbReference type="Proteomes" id="UP000221369"/>
    </source>
</evidence>
<dbReference type="PIRSF" id="PIRSF006232">
    <property type="entry name" value="Pirin"/>
    <property type="match status" value="1"/>
</dbReference>
<feature type="binding site" evidence="2">
    <location>
        <position position="74"/>
    </location>
    <ligand>
        <name>Fe cation</name>
        <dbReference type="ChEBI" id="CHEBI:24875"/>
    </ligand>
</feature>
<feature type="domain" description="Pirin N-terminal" evidence="5">
    <location>
        <begin position="40"/>
        <end position="139"/>
    </location>
</feature>
<evidence type="ECO:0000313" key="7">
    <source>
        <dbReference type="EMBL" id="PFG30417.1"/>
    </source>
</evidence>
<dbReference type="Pfam" id="PF02678">
    <property type="entry name" value="Pirin"/>
    <property type="match status" value="1"/>
</dbReference>
<comment type="similarity">
    <text evidence="1 3">Belongs to the pirin family.</text>
</comment>
<feature type="binding site" evidence="2">
    <location>
        <position position="118"/>
    </location>
    <ligand>
        <name>Fe cation</name>
        <dbReference type="ChEBI" id="CHEBI:24875"/>
    </ligand>
</feature>
<evidence type="ECO:0000256" key="4">
    <source>
        <dbReference type="SAM" id="MobiDB-lite"/>
    </source>
</evidence>
<dbReference type="SUPFAM" id="SSF51182">
    <property type="entry name" value="RmlC-like cupins"/>
    <property type="match status" value="1"/>
</dbReference>
<evidence type="ECO:0008006" key="9">
    <source>
        <dbReference type="Google" id="ProtNLM"/>
    </source>
</evidence>
<dbReference type="InterPro" id="IPR014710">
    <property type="entry name" value="RmlC-like_jellyroll"/>
</dbReference>
<evidence type="ECO:0000259" key="6">
    <source>
        <dbReference type="Pfam" id="PF05726"/>
    </source>
</evidence>
<comment type="caution">
    <text evidence="7">The sequence shown here is derived from an EMBL/GenBank/DDBJ whole genome shotgun (WGS) entry which is preliminary data.</text>
</comment>
<dbReference type="InterPro" id="IPR011051">
    <property type="entry name" value="RmlC_Cupin_sf"/>
</dbReference>
<feature type="domain" description="Pirin C-terminal" evidence="6">
    <location>
        <begin position="191"/>
        <end position="288"/>
    </location>
</feature>
<protein>
    <recommendedName>
        <fullName evidence="9">Pirin</fullName>
    </recommendedName>
</protein>
<dbReference type="GO" id="GO:0046872">
    <property type="term" value="F:metal ion binding"/>
    <property type="evidence" value="ECO:0007669"/>
    <property type="project" value="UniProtKB-KW"/>
</dbReference>
<evidence type="ECO:0000259" key="5">
    <source>
        <dbReference type="Pfam" id="PF02678"/>
    </source>
</evidence>